<dbReference type="EMBL" id="SEYY01019917">
    <property type="protein sequence ID" value="KAB7497793.1"/>
    <property type="molecule type" value="Genomic_DNA"/>
</dbReference>
<evidence type="ECO:0000256" key="2">
    <source>
        <dbReference type="ARBA" id="ARBA00022679"/>
    </source>
</evidence>
<dbReference type="InterPro" id="IPR002516">
    <property type="entry name" value="Glyco_trans_11"/>
</dbReference>
<dbReference type="GO" id="GO:0005975">
    <property type="term" value="P:carbohydrate metabolic process"/>
    <property type="evidence" value="ECO:0007669"/>
    <property type="project" value="InterPro"/>
</dbReference>
<keyword evidence="1" id="KW-0328">Glycosyltransferase</keyword>
<proteinExistence type="predicted"/>
<dbReference type="OrthoDB" id="10010525at2759"/>
<dbReference type="GO" id="GO:0016020">
    <property type="term" value="C:membrane"/>
    <property type="evidence" value="ECO:0007669"/>
    <property type="project" value="InterPro"/>
</dbReference>
<dbReference type="Pfam" id="PF01531">
    <property type="entry name" value="Glyco_transf_11"/>
    <property type="match status" value="1"/>
</dbReference>
<sequence>MTDYKHHMKAIFGGDVPSDNYVANAIKYIKQKYKNPIFIAISDDVKRLKKILKNEKNVFYPR</sequence>
<evidence type="ECO:0000313" key="3">
    <source>
        <dbReference type="EMBL" id="KAB7497793.1"/>
    </source>
</evidence>
<evidence type="ECO:0000256" key="1">
    <source>
        <dbReference type="ARBA" id="ARBA00022676"/>
    </source>
</evidence>
<dbReference type="GO" id="GO:0008107">
    <property type="term" value="F:galactoside 2-alpha-L-fucosyltransferase activity"/>
    <property type="evidence" value="ECO:0007669"/>
    <property type="project" value="InterPro"/>
</dbReference>
<gene>
    <name evidence="3" type="ORF">Anas_09926</name>
</gene>
<protein>
    <submittedName>
        <fullName evidence="3">Uncharacterized protein</fullName>
    </submittedName>
</protein>
<keyword evidence="4" id="KW-1185">Reference proteome</keyword>
<dbReference type="Proteomes" id="UP000326759">
    <property type="component" value="Unassembled WGS sequence"/>
</dbReference>
<accession>A0A5N5SU95</accession>
<keyword evidence="2" id="KW-0808">Transferase</keyword>
<organism evidence="3 4">
    <name type="scientific">Armadillidium nasatum</name>
    <dbReference type="NCBI Taxonomy" id="96803"/>
    <lineage>
        <taxon>Eukaryota</taxon>
        <taxon>Metazoa</taxon>
        <taxon>Ecdysozoa</taxon>
        <taxon>Arthropoda</taxon>
        <taxon>Crustacea</taxon>
        <taxon>Multicrustacea</taxon>
        <taxon>Malacostraca</taxon>
        <taxon>Eumalacostraca</taxon>
        <taxon>Peracarida</taxon>
        <taxon>Isopoda</taxon>
        <taxon>Oniscidea</taxon>
        <taxon>Crinocheta</taxon>
        <taxon>Armadillidiidae</taxon>
        <taxon>Armadillidium</taxon>
    </lineage>
</organism>
<name>A0A5N5SU95_9CRUS</name>
<evidence type="ECO:0000313" key="4">
    <source>
        <dbReference type="Proteomes" id="UP000326759"/>
    </source>
</evidence>
<reference evidence="3 4" key="1">
    <citation type="journal article" date="2019" name="PLoS Biol.">
        <title>Sex chromosomes control vertical transmission of feminizing Wolbachia symbionts in an isopod.</title>
        <authorList>
            <person name="Becking T."/>
            <person name="Chebbi M.A."/>
            <person name="Giraud I."/>
            <person name="Moumen B."/>
            <person name="Laverre T."/>
            <person name="Caubet Y."/>
            <person name="Peccoud J."/>
            <person name="Gilbert C."/>
            <person name="Cordaux R."/>
        </authorList>
    </citation>
    <scope>NUCLEOTIDE SEQUENCE [LARGE SCALE GENOMIC DNA]</scope>
    <source>
        <strain evidence="3">ANa2</strain>
        <tissue evidence="3">Whole body excluding digestive tract and cuticle</tissue>
    </source>
</reference>
<comment type="caution">
    <text evidence="3">The sequence shown here is derived from an EMBL/GenBank/DDBJ whole genome shotgun (WGS) entry which is preliminary data.</text>
</comment>
<dbReference type="AlphaFoldDB" id="A0A5N5SU95"/>